<comment type="caution">
    <text evidence="3">The sequence shown here is derived from an EMBL/GenBank/DDBJ whole genome shotgun (WGS) entry which is preliminary data.</text>
</comment>
<keyword evidence="1" id="KW-0732">Signal</keyword>
<dbReference type="Proteomes" id="UP000287527">
    <property type="component" value="Unassembled WGS sequence"/>
</dbReference>
<name>A0A3S3QNK4_9FLAO</name>
<feature type="domain" description="Outer membrane protein beta-barrel" evidence="2">
    <location>
        <begin position="18"/>
        <end position="169"/>
    </location>
</feature>
<protein>
    <submittedName>
        <fullName evidence="3">PorT family protein</fullName>
    </submittedName>
</protein>
<feature type="chain" id="PRO_5018720794" evidence="1">
    <location>
        <begin position="19"/>
        <end position="196"/>
    </location>
</feature>
<dbReference type="EMBL" id="SBII01000011">
    <property type="protein sequence ID" value="RWW93755.1"/>
    <property type="molecule type" value="Genomic_DNA"/>
</dbReference>
<proteinExistence type="predicted"/>
<keyword evidence="4" id="KW-1185">Reference proteome</keyword>
<evidence type="ECO:0000313" key="4">
    <source>
        <dbReference type="Proteomes" id="UP000287527"/>
    </source>
</evidence>
<evidence type="ECO:0000259" key="2">
    <source>
        <dbReference type="Pfam" id="PF13568"/>
    </source>
</evidence>
<evidence type="ECO:0000256" key="1">
    <source>
        <dbReference type="SAM" id="SignalP"/>
    </source>
</evidence>
<dbReference type="InterPro" id="IPR025665">
    <property type="entry name" value="Beta-barrel_OMP_2"/>
</dbReference>
<feature type="signal peptide" evidence="1">
    <location>
        <begin position="1"/>
        <end position="18"/>
    </location>
</feature>
<dbReference type="AlphaFoldDB" id="A0A3S3QNK4"/>
<dbReference type="Pfam" id="PF13568">
    <property type="entry name" value="OMP_b-brl_2"/>
    <property type="match status" value="1"/>
</dbReference>
<organism evidence="3 4">
    <name type="scientific">Flavobacterium cerinum</name>
    <dbReference type="NCBI Taxonomy" id="2502784"/>
    <lineage>
        <taxon>Bacteria</taxon>
        <taxon>Pseudomonadati</taxon>
        <taxon>Bacteroidota</taxon>
        <taxon>Flavobacteriia</taxon>
        <taxon>Flavobacteriales</taxon>
        <taxon>Flavobacteriaceae</taxon>
        <taxon>Flavobacterium</taxon>
    </lineage>
</organism>
<gene>
    <name evidence="3" type="ORF">EPI11_14565</name>
</gene>
<accession>A0A3S3QNK4</accession>
<dbReference type="OrthoDB" id="947434at2"/>
<sequence length="196" mass="21593">MKRITLLFICFLALQANAQVTVKPGVRAGLNLTSFTNTNDTHFKNRTDFYVGGYVAVKLASFYTLQPEITYSRQGAKARVYDFSFDPVSEKSFSLQYLSLGVMNKFTFGPGFHGLVGPTADIKVGDNFTGYEGDELTGLDLGLMTGVGYTLPMGLTIEARYKLGLLDIFGNSTDDDYDSDELILNSVFQLGLAYTF</sequence>
<evidence type="ECO:0000313" key="3">
    <source>
        <dbReference type="EMBL" id="RWW93755.1"/>
    </source>
</evidence>
<dbReference type="RefSeq" id="WP_128390711.1">
    <property type="nucleotide sequence ID" value="NZ_SBII01000011.1"/>
</dbReference>
<reference evidence="3 4" key="1">
    <citation type="submission" date="2019-01" db="EMBL/GenBank/DDBJ databases">
        <title>Flavobacterium sp. nov.,isolated from freshwater.</title>
        <authorList>
            <person name="Zhang R."/>
            <person name="Du Z.-J."/>
        </authorList>
    </citation>
    <scope>NUCLEOTIDE SEQUENCE [LARGE SCALE GENOMIC DNA]</scope>
    <source>
        <strain evidence="3 4">1E403</strain>
    </source>
</reference>